<dbReference type="InterPro" id="IPR026983">
    <property type="entry name" value="DHC"/>
</dbReference>
<dbReference type="OrthoDB" id="447806at2759"/>
<dbReference type="InterPro" id="IPR004273">
    <property type="entry name" value="Dynein_heavy_D6_P-loop"/>
</dbReference>
<dbReference type="Pfam" id="PF03028">
    <property type="entry name" value="Dynein_heavy"/>
    <property type="match status" value="1"/>
</dbReference>
<feature type="domain" description="Dynein heavy chain region D6 P-loop" evidence="2">
    <location>
        <begin position="2"/>
        <end position="57"/>
    </location>
</feature>
<gene>
    <name evidence="3" type="primary">Dnah1</name>
    <name evidence="3" type="ORF">SNEC2469_LOCUS11270</name>
</gene>
<comment type="caution">
    <text evidence="3">The sequence shown here is derived from an EMBL/GenBank/DDBJ whole genome shotgun (WGS) entry which is preliminary data.</text>
</comment>
<protein>
    <submittedName>
        <fullName evidence="3">Dnah1 protein</fullName>
    </submittedName>
</protein>
<dbReference type="GO" id="GO:0045505">
    <property type="term" value="F:dynein intermediate chain binding"/>
    <property type="evidence" value="ECO:0007669"/>
    <property type="project" value="InterPro"/>
</dbReference>
<feature type="non-terminal residue" evidence="3">
    <location>
        <position position="1"/>
    </location>
</feature>
<dbReference type="InterPro" id="IPR027417">
    <property type="entry name" value="P-loop_NTPase"/>
</dbReference>
<dbReference type="GO" id="GO:0008569">
    <property type="term" value="F:minus-end-directed microtubule motor activity"/>
    <property type="evidence" value="ECO:0007669"/>
    <property type="project" value="InterPro"/>
</dbReference>
<dbReference type="GO" id="GO:0030286">
    <property type="term" value="C:dynein complex"/>
    <property type="evidence" value="ECO:0007669"/>
    <property type="project" value="InterPro"/>
</dbReference>
<name>A0A812QYB4_9DINO</name>
<dbReference type="AlphaFoldDB" id="A0A812QYB4"/>
<proteinExistence type="predicted"/>
<evidence type="ECO:0000313" key="3">
    <source>
        <dbReference type="EMBL" id="CAE7409634.1"/>
    </source>
</evidence>
<organism evidence="3 4">
    <name type="scientific">Symbiodinium necroappetens</name>
    <dbReference type="NCBI Taxonomy" id="1628268"/>
    <lineage>
        <taxon>Eukaryota</taxon>
        <taxon>Sar</taxon>
        <taxon>Alveolata</taxon>
        <taxon>Dinophyceae</taxon>
        <taxon>Suessiales</taxon>
        <taxon>Symbiodiniaceae</taxon>
        <taxon>Symbiodinium</taxon>
    </lineage>
</organism>
<dbReference type="EMBL" id="CAJNJA010017867">
    <property type="protein sequence ID" value="CAE7409634.1"/>
    <property type="molecule type" value="Genomic_DNA"/>
</dbReference>
<dbReference type="Gene3D" id="3.40.50.300">
    <property type="entry name" value="P-loop containing nucleotide triphosphate hydrolases"/>
    <property type="match status" value="1"/>
</dbReference>
<accession>A0A812QYB4</accession>
<reference evidence="3" key="1">
    <citation type="submission" date="2021-02" db="EMBL/GenBank/DDBJ databases">
        <authorList>
            <person name="Dougan E. K."/>
            <person name="Rhodes N."/>
            <person name="Thang M."/>
            <person name="Chan C."/>
        </authorList>
    </citation>
    <scope>NUCLEOTIDE SEQUENCE</scope>
</reference>
<feature type="region of interest" description="Disordered" evidence="1">
    <location>
        <begin position="35"/>
        <end position="57"/>
    </location>
</feature>
<keyword evidence="4" id="KW-1185">Reference proteome</keyword>
<evidence type="ECO:0000259" key="2">
    <source>
        <dbReference type="Pfam" id="PF03028"/>
    </source>
</evidence>
<dbReference type="GO" id="GO:0051959">
    <property type="term" value="F:dynein light intermediate chain binding"/>
    <property type="evidence" value="ECO:0007669"/>
    <property type="project" value="InterPro"/>
</dbReference>
<sequence>VSTTPLIFILSPGTDPVADVIRFAEQLGMSKKFEPISLGQGQGPKAQRMIDSARQSG</sequence>
<evidence type="ECO:0000313" key="4">
    <source>
        <dbReference type="Proteomes" id="UP000601435"/>
    </source>
</evidence>
<dbReference type="Proteomes" id="UP000601435">
    <property type="component" value="Unassembled WGS sequence"/>
</dbReference>
<evidence type="ECO:0000256" key="1">
    <source>
        <dbReference type="SAM" id="MobiDB-lite"/>
    </source>
</evidence>
<dbReference type="GO" id="GO:0007018">
    <property type="term" value="P:microtubule-based movement"/>
    <property type="evidence" value="ECO:0007669"/>
    <property type="project" value="InterPro"/>
</dbReference>
<feature type="non-terminal residue" evidence="3">
    <location>
        <position position="57"/>
    </location>
</feature>
<dbReference type="PANTHER" id="PTHR22878">
    <property type="entry name" value="DYNEIN HEAVY CHAIN 6, AXONEMAL-LIKE-RELATED"/>
    <property type="match status" value="1"/>
</dbReference>